<feature type="transmembrane region" description="Helical" evidence="6">
    <location>
        <begin position="174"/>
        <end position="194"/>
    </location>
</feature>
<sequence length="471" mass="51388">MAPPEDQTNSSQAKAGSNHMETSQSSLDTQDPRLVTRGRKVDYQDQRDPDSLDQEQLRQLSLSPFSEFVRPSRPRSRSTVSGSRPRQPGPSTWTGRVVSALHSTWLSHRAVLLMLLAQFFGVSMNMCARILEHEEEGAMHPTQLLFVRMCITVIFANLYMWWAKTPDAPFGKPGVRWLLLARGVTGFFGIYGMWYSIMYLPLAEATVITFLVPCVTGYLCHLVIHEPFTRKEQIASFIALIGVVLIARPAALLGPVEDSSTAETSATGGGYGEEDEITPAQRIGAIAAALVGVIGTAGAFLSIRHIGTRAHPLVSVNYFSVFCTVVCATVLILAPILNIGQPDLHFELPQGAWQWFLLTTVCICGFLTQFLLTASLGSGEKSNRATAMVYTGMLFASAFDKWVFGIEMGVLSVVGCGLIIGSAMWAALSKKEAIPENRADDIEAALVLDGSDAEVVHLLDEDERADSEDDE</sequence>
<dbReference type="KEGG" id="pgri:PgNI_06972"/>
<feature type="transmembrane region" description="Helical" evidence="6">
    <location>
        <begin position="110"/>
        <end position="131"/>
    </location>
</feature>
<dbReference type="InterPro" id="IPR037185">
    <property type="entry name" value="EmrE-like"/>
</dbReference>
<reference evidence="9" key="1">
    <citation type="journal article" date="2019" name="Mol. Biol. Evol.">
        <title>Blast fungal genomes show frequent chromosomal changes, gene gains and losses, and effector gene turnover.</title>
        <authorList>
            <person name="Gomez Luciano L.B."/>
            <person name="Jason Tsai I."/>
            <person name="Chuma I."/>
            <person name="Tosa Y."/>
            <person name="Chen Y.H."/>
            <person name="Li J.Y."/>
            <person name="Li M.Y."/>
            <person name="Jade Lu M.Y."/>
            <person name="Nakayashiki H."/>
            <person name="Li W.H."/>
        </authorList>
    </citation>
    <scope>NUCLEOTIDE SEQUENCE</scope>
    <source>
        <strain evidence="9">NI907</strain>
    </source>
</reference>
<dbReference type="PANTHER" id="PTHR22911">
    <property type="entry name" value="ACYL-MALONYL CONDENSING ENZYME-RELATED"/>
    <property type="match status" value="1"/>
</dbReference>
<feature type="transmembrane region" description="Helical" evidence="6">
    <location>
        <begin position="315"/>
        <end position="340"/>
    </location>
</feature>
<gene>
    <name evidence="9" type="ORF">PgNI_06972</name>
</gene>
<evidence type="ECO:0000259" key="7">
    <source>
        <dbReference type="Pfam" id="PF00892"/>
    </source>
</evidence>
<dbReference type="AlphaFoldDB" id="A0A6P8B1E7"/>
<evidence type="ECO:0000256" key="3">
    <source>
        <dbReference type="ARBA" id="ARBA00022989"/>
    </source>
</evidence>
<dbReference type="SUPFAM" id="SSF103481">
    <property type="entry name" value="Multidrug resistance efflux transporter EmrE"/>
    <property type="match status" value="2"/>
</dbReference>
<dbReference type="OrthoDB" id="306876at2759"/>
<keyword evidence="4 6" id="KW-0472">Membrane</keyword>
<feature type="transmembrane region" description="Helical" evidence="6">
    <location>
        <begin position="283"/>
        <end position="303"/>
    </location>
</feature>
<dbReference type="GO" id="GO:0016020">
    <property type="term" value="C:membrane"/>
    <property type="evidence" value="ECO:0007669"/>
    <property type="project" value="UniProtKB-SubCell"/>
</dbReference>
<feature type="transmembrane region" description="Helical" evidence="6">
    <location>
        <begin position="143"/>
        <end position="162"/>
    </location>
</feature>
<feature type="region of interest" description="Disordered" evidence="5">
    <location>
        <begin position="1"/>
        <end position="55"/>
    </location>
</feature>
<evidence type="ECO:0000313" key="9">
    <source>
        <dbReference type="RefSeq" id="XP_030980975.1"/>
    </source>
</evidence>
<feature type="domain" description="EamA" evidence="7">
    <location>
        <begin position="110"/>
        <end position="247"/>
    </location>
</feature>
<evidence type="ECO:0000313" key="8">
    <source>
        <dbReference type="Proteomes" id="UP000515153"/>
    </source>
</evidence>
<protein>
    <recommendedName>
        <fullName evidence="7">EamA domain-containing protein</fullName>
    </recommendedName>
</protein>
<evidence type="ECO:0000256" key="2">
    <source>
        <dbReference type="ARBA" id="ARBA00022692"/>
    </source>
</evidence>
<organism evidence="8 9">
    <name type="scientific">Pyricularia grisea</name>
    <name type="common">Crabgrass-specific blast fungus</name>
    <name type="synonym">Magnaporthe grisea</name>
    <dbReference type="NCBI Taxonomy" id="148305"/>
    <lineage>
        <taxon>Eukaryota</taxon>
        <taxon>Fungi</taxon>
        <taxon>Dikarya</taxon>
        <taxon>Ascomycota</taxon>
        <taxon>Pezizomycotina</taxon>
        <taxon>Sordariomycetes</taxon>
        <taxon>Sordariomycetidae</taxon>
        <taxon>Magnaporthales</taxon>
        <taxon>Pyriculariaceae</taxon>
        <taxon>Pyricularia</taxon>
    </lineage>
</organism>
<evidence type="ECO:0000256" key="4">
    <source>
        <dbReference type="ARBA" id="ARBA00023136"/>
    </source>
</evidence>
<feature type="transmembrane region" description="Helical" evidence="6">
    <location>
        <begin position="410"/>
        <end position="428"/>
    </location>
</feature>
<accession>A0A6P8B1E7</accession>
<keyword evidence="2 6" id="KW-0812">Transmembrane</keyword>
<feature type="region of interest" description="Disordered" evidence="5">
    <location>
        <begin position="68"/>
        <end position="93"/>
    </location>
</feature>
<dbReference type="Pfam" id="PF00892">
    <property type="entry name" value="EamA"/>
    <property type="match status" value="1"/>
</dbReference>
<proteinExistence type="predicted"/>
<feature type="transmembrane region" description="Helical" evidence="6">
    <location>
        <begin position="352"/>
        <end position="373"/>
    </location>
</feature>
<feature type="transmembrane region" description="Helical" evidence="6">
    <location>
        <begin position="234"/>
        <end position="251"/>
    </location>
</feature>
<keyword evidence="8" id="KW-1185">Reference proteome</keyword>
<feature type="compositionally biased region" description="Low complexity" evidence="5">
    <location>
        <begin position="68"/>
        <end position="86"/>
    </location>
</feature>
<evidence type="ECO:0000256" key="5">
    <source>
        <dbReference type="SAM" id="MobiDB-lite"/>
    </source>
</evidence>
<reference evidence="9" key="2">
    <citation type="submission" date="2019-10" db="EMBL/GenBank/DDBJ databases">
        <authorList>
            <consortium name="NCBI Genome Project"/>
        </authorList>
    </citation>
    <scope>NUCLEOTIDE SEQUENCE</scope>
    <source>
        <strain evidence="9">NI907</strain>
    </source>
</reference>
<evidence type="ECO:0000256" key="1">
    <source>
        <dbReference type="ARBA" id="ARBA00004141"/>
    </source>
</evidence>
<keyword evidence="3 6" id="KW-1133">Transmembrane helix</keyword>
<feature type="compositionally biased region" description="Basic and acidic residues" evidence="5">
    <location>
        <begin position="39"/>
        <end position="50"/>
    </location>
</feature>
<comment type="subcellular location">
    <subcellularLocation>
        <location evidence="1">Membrane</location>
        <topology evidence="1">Multi-pass membrane protein</topology>
    </subcellularLocation>
</comment>
<dbReference type="RefSeq" id="XP_030980975.1">
    <property type="nucleotide sequence ID" value="XM_031126990.1"/>
</dbReference>
<dbReference type="Proteomes" id="UP000515153">
    <property type="component" value="Unplaced"/>
</dbReference>
<dbReference type="InterPro" id="IPR000620">
    <property type="entry name" value="EamA_dom"/>
</dbReference>
<evidence type="ECO:0000256" key="6">
    <source>
        <dbReference type="SAM" id="Phobius"/>
    </source>
</evidence>
<feature type="compositionally biased region" description="Polar residues" evidence="5">
    <location>
        <begin position="1"/>
        <end position="29"/>
    </location>
</feature>
<dbReference type="PANTHER" id="PTHR22911:SF6">
    <property type="entry name" value="SOLUTE CARRIER FAMILY 35 MEMBER G1"/>
    <property type="match status" value="1"/>
</dbReference>
<name>A0A6P8B1E7_PYRGI</name>
<reference evidence="9" key="3">
    <citation type="submission" date="2025-08" db="UniProtKB">
        <authorList>
            <consortium name="RefSeq"/>
        </authorList>
    </citation>
    <scope>IDENTIFICATION</scope>
    <source>
        <strain evidence="9">NI907</strain>
    </source>
</reference>
<dbReference type="GeneID" id="41961899"/>